<accession>A0A484M3I2</accession>
<protein>
    <submittedName>
        <fullName evidence="1">Uncharacterized protein</fullName>
    </submittedName>
</protein>
<reference evidence="1 2" key="1">
    <citation type="submission" date="2018-04" db="EMBL/GenBank/DDBJ databases">
        <authorList>
            <person name="Vogel A."/>
        </authorList>
    </citation>
    <scope>NUCLEOTIDE SEQUENCE [LARGE SCALE GENOMIC DNA]</scope>
</reference>
<dbReference type="AlphaFoldDB" id="A0A484M3I2"/>
<proteinExistence type="predicted"/>
<dbReference type="Proteomes" id="UP000595140">
    <property type="component" value="Unassembled WGS sequence"/>
</dbReference>
<evidence type="ECO:0000313" key="1">
    <source>
        <dbReference type="EMBL" id="VFQ83129.1"/>
    </source>
</evidence>
<dbReference type="EMBL" id="OOIL02002556">
    <property type="protein sequence ID" value="VFQ83129.1"/>
    <property type="molecule type" value="Genomic_DNA"/>
</dbReference>
<name>A0A484M3I2_9ASTE</name>
<evidence type="ECO:0000313" key="2">
    <source>
        <dbReference type="Proteomes" id="UP000595140"/>
    </source>
</evidence>
<keyword evidence="2" id="KW-1185">Reference proteome</keyword>
<organism evidence="1 2">
    <name type="scientific">Cuscuta campestris</name>
    <dbReference type="NCBI Taxonomy" id="132261"/>
    <lineage>
        <taxon>Eukaryota</taxon>
        <taxon>Viridiplantae</taxon>
        <taxon>Streptophyta</taxon>
        <taxon>Embryophyta</taxon>
        <taxon>Tracheophyta</taxon>
        <taxon>Spermatophyta</taxon>
        <taxon>Magnoliopsida</taxon>
        <taxon>eudicotyledons</taxon>
        <taxon>Gunneridae</taxon>
        <taxon>Pentapetalae</taxon>
        <taxon>asterids</taxon>
        <taxon>lamiids</taxon>
        <taxon>Solanales</taxon>
        <taxon>Convolvulaceae</taxon>
        <taxon>Cuscuteae</taxon>
        <taxon>Cuscuta</taxon>
        <taxon>Cuscuta subgen. Grammica</taxon>
        <taxon>Cuscuta sect. Cleistogrammica</taxon>
    </lineage>
</organism>
<gene>
    <name evidence="1" type="ORF">CCAM_LOCUS24905</name>
</gene>
<sequence length="315" mass="35824">MAISDHLLNCVEDTPREEPILEEIEPTTYPQVQESEEESIDEEILCMDKPTSSIETCANNNSSEDSDQTFFDSLLDGYDYVCPKDGWNLKSWDELLMDVAWMILHGNRRTLQNLEELPLHSEEAKKKFLTWGNTKMLQCISGRTRAQDIDDLLYDPKWRILLFLHALASLEATIEFLCSLRFLNNGEEATSSGEVISTTKSLEARVPVNLATFVARFVFAQSTCDRQFVLCGPMVTLLARGLRMSVPNVLLEAASMFRPLTGYLAQIAYNKEDKEARPRRHHTIPISLCELSQAMFAFQDSVDSRLRSIETLLLT</sequence>